<name>A0A1Z5RQ89_SORBI</name>
<protein>
    <submittedName>
        <fullName evidence="1">Uncharacterized protein</fullName>
    </submittedName>
</protein>
<accession>A0A1Z5RQ89</accession>
<dbReference type="Proteomes" id="UP000000768">
    <property type="component" value="Chromosome 4"/>
</dbReference>
<evidence type="ECO:0000313" key="1">
    <source>
        <dbReference type="EMBL" id="OQU85837.1"/>
    </source>
</evidence>
<dbReference type="EMBL" id="CM000763">
    <property type="protein sequence ID" value="OQU85837.1"/>
    <property type="molecule type" value="Genomic_DNA"/>
</dbReference>
<sequence>MLPPRGESHTTCTHGHGWLGSVRLAPERGRGMAGAGRARGPAVLFLFLFLSRYSRAALFVCARRESRGEKASAGGNGCVASDFFSSSFLGRGQRMPHIAILMATLMYVP</sequence>
<evidence type="ECO:0000313" key="2">
    <source>
        <dbReference type="Proteomes" id="UP000000768"/>
    </source>
</evidence>
<dbReference type="Gramene" id="OQU85837">
    <property type="protein sequence ID" value="OQU85837"/>
    <property type="gene ID" value="SORBI_3004G322550"/>
</dbReference>
<reference evidence="1 2" key="1">
    <citation type="journal article" date="2009" name="Nature">
        <title>The Sorghum bicolor genome and the diversification of grasses.</title>
        <authorList>
            <person name="Paterson A.H."/>
            <person name="Bowers J.E."/>
            <person name="Bruggmann R."/>
            <person name="Dubchak I."/>
            <person name="Grimwood J."/>
            <person name="Gundlach H."/>
            <person name="Haberer G."/>
            <person name="Hellsten U."/>
            <person name="Mitros T."/>
            <person name="Poliakov A."/>
            <person name="Schmutz J."/>
            <person name="Spannagl M."/>
            <person name="Tang H."/>
            <person name="Wang X."/>
            <person name="Wicker T."/>
            <person name="Bharti A.K."/>
            <person name="Chapman J."/>
            <person name="Feltus F.A."/>
            <person name="Gowik U."/>
            <person name="Grigoriev I.V."/>
            <person name="Lyons E."/>
            <person name="Maher C.A."/>
            <person name="Martis M."/>
            <person name="Narechania A."/>
            <person name="Otillar R.P."/>
            <person name="Penning B.W."/>
            <person name="Salamov A.A."/>
            <person name="Wang Y."/>
            <person name="Zhang L."/>
            <person name="Carpita N.C."/>
            <person name="Freeling M."/>
            <person name="Gingle A.R."/>
            <person name="Hash C.T."/>
            <person name="Keller B."/>
            <person name="Klein P."/>
            <person name="Kresovich S."/>
            <person name="McCann M.C."/>
            <person name="Ming R."/>
            <person name="Peterson D.G."/>
            <person name="Mehboob-ur-Rahman"/>
            <person name="Ware D."/>
            <person name="Westhoff P."/>
            <person name="Mayer K.F."/>
            <person name="Messing J."/>
            <person name="Rokhsar D.S."/>
        </authorList>
    </citation>
    <scope>NUCLEOTIDE SEQUENCE [LARGE SCALE GENOMIC DNA]</scope>
    <source>
        <strain evidence="2">cv. BTx623</strain>
    </source>
</reference>
<dbReference type="InParanoid" id="A0A1Z5RQ89"/>
<organism evidence="1 2">
    <name type="scientific">Sorghum bicolor</name>
    <name type="common">Sorghum</name>
    <name type="synonym">Sorghum vulgare</name>
    <dbReference type="NCBI Taxonomy" id="4558"/>
    <lineage>
        <taxon>Eukaryota</taxon>
        <taxon>Viridiplantae</taxon>
        <taxon>Streptophyta</taxon>
        <taxon>Embryophyta</taxon>
        <taxon>Tracheophyta</taxon>
        <taxon>Spermatophyta</taxon>
        <taxon>Magnoliopsida</taxon>
        <taxon>Liliopsida</taxon>
        <taxon>Poales</taxon>
        <taxon>Poaceae</taxon>
        <taxon>PACMAD clade</taxon>
        <taxon>Panicoideae</taxon>
        <taxon>Andropogonodae</taxon>
        <taxon>Andropogoneae</taxon>
        <taxon>Sorghinae</taxon>
        <taxon>Sorghum</taxon>
    </lineage>
</organism>
<keyword evidence="2" id="KW-1185">Reference proteome</keyword>
<proteinExistence type="predicted"/>
<dbReference type="AlphaFoldDB" id="A0A1Z5RQ89"/>
<reference evidence="2" key="2">
    <citation type="journal article" date="2018" name="Plant J.">
        <title>The Sorghum bicolor reference genome: improved assembly, gene annotations, a transcriptome atlas, and signatures of genome organization.</title>
        <authorList>
            <person name="McCormick R.F."/>
            <person name="Truong S.K."/>
            <person name="Sreedasyam A."/>
            <person name="Jenkins J."/>
            <person name="Shu S."/>
            <person name="Sims D."/>
            <person name="Kennedy M."/>
            <person name="Amirebrahimi M."/>
            <person name="Weers B.D."/>
            <person name="McKinley B."/>
            <person name="Mattison A."/>
            <person name="Morishige D.T."/>
            <person name="Grimwood J."/>
            <person name="Schmutz J."/>
            <person name="Mullet J.E."/>
        </authorList>
    </citation>
    <scope>NUCLEOTIDE SEQUENCE [LARGE SCALE GENOMIC DNA]</scope>
    <source>
        <strain evidence="2">cv. BTx623</strain>
    </source>
</reference>
<gene>
    <name evidence="1" type="ORF">SORBI_3004G322550</name>
</gene>